<organism evidence="2 3">
    <name type="scientific">Cnuibacter physcomitrellae</name>
    <dbReference type="NCBI Taxonomy" id="1619308"/>
    <lineage>
        <taxon>Bacteria</taxon>
        <taxon>Bacillati</taxon>
        <taxon>Actinomycetota</taxon>
        <taxon>Actinomycetes</taxon>
        <taxon>Micrococcales</taxon>
        <taxon>Microbacteriaceae</taxon>
        <taxon>Cnuibacter</taxon>
    </lineage>
</organism>
<dbReference type="KEGG" id="cphy:B5808_19340"/>
<accession>A0A1X9LQS5</accession>
<sequence>MEVIVQGGVAFRSARPMGVLLVAVMTLALIISTALAHVVPLPSVDGASHVAGITNPTSGSSLGSVDSQNDAPAPGHHDHEHVEVDHDGTVPARAVVTVGALADTPTVLSQISVVADESPDEGQVNHRDAEGPSLAALSISRT</sequence>
<feature type="compositionally biased region" description="Basic and acidic residues" evidence="1">
    <location>
        <begin position="75"/>
        <end position="85"/>
    </location>
</feature>
<name>A0A1X9LQS5_9MICO</name>
<dbReference type="AlphaFoldDB" id="A0A1X9LQS5"/>
<protein>
    <submittedName>
        <fullName evidence="2">Uncharacterized protein</fullName>
    </submittedName>
</protein>
<reference evidence="2 3" key="1">
    <citation type="submission" date="2017-04" db="EMBL/GenBank/DDBJ databases">
        <authorList>
            <person name="Afonso C.L."/>
            <person name="Miller P.J."/>
            <person name="Scott M.A."/>
            <person name="Spackman E."/>
            <person name="Goraichik I."/>
            <person name="Dimitrov K.M."/>
            <person name="Suarez D.L."/>
            <person name="Swayne D.E."/>
        </authorList>
    </citation>
    <scope>NUCLEOTIDE SEQUENCE [LARGE SCALE GENOMIC DNA]</scope>
    <source>
        <strain evidence="3">XA(T)</strain>
        <plasmid evidence="3">Plasmid unnamed1</plasmid>
    </source>
</reference>
<geneLocation type="plasmid" evidence="2">
    <name>unnamed1</name>
</geneLocation>
<evidence type="ECO:0000256" key="1">
    <source>
        <dbReference type="SAM" id="MobiDB-lite"/>
    </source>
</evidence>
<gene>
    <name evidence="2" type="ORF">B5808_19340</name>
</gene>
<keyword evidence="3" id="KW-1185">Reference proteome</keyword>
<dbReference type="EMBL" id="CP020716">
    <property type="protein sequence ID" value="ARJ07554.1"/>
    <property type="molecule type" value="Genomic_DNA"/>
</dbReference>
<feature type="region of interest" description="Disordered" evidence="1">
    <location>
        <begin position="117"/>
        <end position="142"/>
    </location>
</feature>
<dbReference type="Proteomes" id="UP000192775">
    <property type="component" value="Plasmid unnamed1"/>
</dbReference>
<evidence type="ECO:0000313" key="3">
    <source>
        <dbReference type="Proteomes" id="UP000192775"/>
    </source>
</evidence>
<keyword evidence="2" id="KW-0614">Plasmid</keyword>
<feature type="compositionally biased region" description="Polar residues" evidence="1">
    <location>
        <begin position="54"/>
        <end position="70"/>
    </location>
</feature>
<proteinExistence type="predicted"/>
<evidence type="ECO:0000313" key="2">
    <source>
        <dbReference type="EMBL" id="ARJ07554.1"/>
    </source>
</evidence>
<feature type="region of interest" description="Disordered" evidence="1">
    <location>
        <begin position="52"/>
        <end position="85"/>
    </location>
</feature>